<dbReference type="EMBL" id="SOFI01000003">
    <property type="protein sequence ID" value="TFB79982.1"/>
    <property type="molecule type" value="Genomic_DNA"/>
</dbReference>
<comment type="similarity">
    <text evidence="7 10">Belongs to the fluoride channel Fluc/FEX (TC 1.A.43) family.</text>
</comment>
<feature type="binding site" evidence="10">
    <location>
        <position position="80"/>
    </location>
    <ligand>
        <name>Na(+)</name>
        <dbReference type="ChEBI" id="CHEBI:29101"/>
        <note>structural</note>
    </ligand>
</feature>
<dbReference type="PANTHER" id="PTHR28259:SF1">
    <property type="entry name" value="FLUORIDE EXPORT PROTEIN 1-RELATED"/>
    <property type="match status" value="1"/>
</dbReference>
<organism evidence="11 12">
    <name type="scientific">Terrimesophilobacter mesophilus</name>
    <dbReference type="NCBI Taxonomy" id="433647"/>
    <lineage>
        <taxon>Bacteria</taxon>
        <taxon>Bacillati</taxon>
        <taxon>Actinomycetota</taxon>
        <taxon>Actinomycetes</taxon>
        <taxon>Micrococcales</taxon>
        <taxon>Microbacteriaceae</taxon>
        <taxon>Terrimesophilobacter</taxon>
    </lineage>
</organism>
<accession>A0A4R8VCY9</accession>
<dbReference type="Proteomes" id="UP000298488">
    <property type="component" value="Unassembled WGS sequence"/>
</dbReference>
<evidence type="ECO:0000256" key="9">
    <source>
        <dbReference type="ARBA" id="ARBA00049940"/>
    </source>
</evidence>
<comment type="function">
    <text evidence="9 10">Fluoride-specific ion channel. Important for reducing fluoride concentration in the cell, thus reducing its toxicity.</text>
</comment>
<evidence type="ECO:0000256" key="10">
    <source>
        <dbReference type="HAMAP-Rule" id="MF_00454"/>
    </source>
</evidence>
<dbReference type="OrthoDB" id="5148600at2"/>
<feature type="transmembrane region" description="Helical" evidence="10">
    <location>
        <begin position="35"/>
        <end position="57"/>
    </location>
</feature>
<dbReference type="GO" id="GO:0062054">
    <property type="term" value="F:fluoride channel activity"/>
    <property type="evidence" value="ECO:0007669"/>
    <property type="project" value="UniProtKB-UniRule"/>
</dbReference>
<sequence length="124" mass="12431">MSPALVVVTLAAGGVAAVARYLLSVATARVSKAESFPWAVLIVNVVGSGLGGVVLGLARHAALSPDIQLIVLTGVCGGLTTFSTFSVETIQLLTHGRWRAACLSVGLNLVVGIGACTAGYLLAA</sequence>
<keyword evidence="10" id="KW-0915">Sodium</keyword>
<evidence type="ECO:0000256" key="4">
    <source>
        <dbReference type="ARBA" id="ARBA00022989"/>
    </source>
</evidence>
<evidence type="ECO:0000256" key="1">
    <source>
        <dbReference type="ARBA" id="ARBA00004651"/>
    </source>
</evidence>
<proteinExistence type="inferred from homology"/>
<dbReference type="AlphaFoldDB" id="A0A4R8VCY9"/>
<comment type="caution">
    <text evidence="11">The sequence shown here is derived from an EMBL/GenBank/DDBJ whole genome shotgun (WGS) entry which is preliminary data.</text>
</comment>
<evidence type="ECO:0000313" key="11">
    <source>
        <dbReference type="EMBL" id="TFB79982.1"/>
    </source>
</evidence>
<evidence type="ECO:0000256" key="7">
    <source>
        <dbReference type="ARBA" id="ARBA00035120"/>
    </source>
</evidence>
<evidence type="ECO:0000256" key="5">
    <source>
        <dbReference type="ARBA" id="ARBA00023136"/>
    </source>
</evidence>
<comment type="activity regulation">
    <text evidence="10">Na(+) is not transported, but it plays an essential structural role and its presence is essential for fluoride channel function.</text>
</comment>
<evidence type="ECO:0000256" key="6">
    <source>
        <dbReference type="ARBA" id="ARBA00023303"/>
    </source>
</evidence>
<dbReference type="NCBIfam" id="TIGR00494">
    <property type="entry name" value="crcB"/>
    <property type="match status" value="1"/>
</dbReference>
<comment type="subcellular location">
    <subcellularLocation>
        <location evidence="1 10">Cell membrane</location>
        <topology evidence="1 10">Multi-pass membrane protein</topology>
    </subcellularLocation>
</comment>
<evidence type="ECO:0000256" key="3">
    <source>
        <dbReference type="ARBA" id="ARBA00022692"/>
    </source>
</evidence>
<dbReference type="RefSeq" id="WP_104095847.1">
    <property type="nucleotide sequence ID" value="NZ_JACHBP010000001.1"/>
</dbReference>
<evidence type="ECO:0000313" key="12">
    <source>
        <dbReference type="Proteomes" id="UP000298488"/>
    </source>
</evidence>
<feature type="transmembrane region" description="Helical" evidence="10">
    <location>
        <begin position="98"/>
        <end position="123"/>
    </location>
</feature>
<dbReference type="Pfam" id="PF02537">
    <property type="entry name" value="CRCB"/>
    <property type="match status" value="1"/>
</dbReference>
<evidence type="ECO:0000256" key="8">
    <source>
        <dbReference type="ARBA" id="ARBA00035585"/>
    </source>
</evidence>
<keyword evidence="10" id="KW-0479">Metal-binding</keyword>
<keyword evidence="6 10" id="KW-0407">Ion channel</keyword>
<feature type="transmembrane region" description="Helical" evidence="10">
    <location>
        <begin position="69"/>
        <end position="86"/>
    </location>
</feature>
<keyword evidence="4 10" id="KW-1133">Transmembrane helix</keyword>
<reference evidence="11 12" key="1">
    <citation type="submission" date="2019-03" db="EMBL/GenBank/DDBJ databases">
        <title>Genomics of glacier-inhabiting Cryobacterium strains.</title>
        <authorList>
            <person name="Liu Q."/>
            <person name="Xin Y.-H."/>
        </authorList>
    </citation>
    <scope>NUCLEOTIDE SEQUENCE [LARGE SCALE GENOMIC DNA]</scope>
    <source>
        <strain evidence="11 12">CGMCC 1.10440</strain>
    </source>
</reference>
<dbReference type="GO" id="GO:0005886">
    <property type="term" value="C:plasma membrane"/>
    <property type="evidence" value="ECO:0007669"/>
    <property type="project" value="UniProtKB-SubCell"/>
</dbReference>
<name>A0A4R8VCY9_9MICO</name>
<dbReference type="GO" id="GO:0046872">
    <property type="term" value="F:metal ion binding"/>
    <property type="evidence" value="ECO:0007669"/>
    <property type="project" value="UniProtKB-KW"/>
</dbReference>
<keyword evidence="3 10" id="KW-0812">Transmembrane</keyword>
<keyword evidence="12" id="KW-1185">Reference proteome</keyword>
<comment type="catalytic activity">
    <reaction evidence="8">
        <text>fluoride(in) = fluoride(out)</text>
        <dbReference type="Rhea" id="RHEA:76159"/>
        <dbReference type="ChEBI" id="CHEBI:17051"/>
    </reaction>
    <physiologicalReaction direction="left-to-right" evidence="8">
        <dbReference type="Rhea" id="RHEA:76160"/>
    </physiologicalReaction>
</comment>
<dbReference type="PANTHER" id="PTHR28259">
    <property type="entry name" value="FLUORIDE EXPORT PROTEIN 1-RELATED"/>
    <property type="match status" value="1"/>
</dbReference>
<evidence type="ECO:0000256" key="2">
    <source>
        <dbReference type="ARBA" id="ARBA00022475"/>
    </source>
</evidence>
<feature type="binding site" evidence="10">
    <location>
        <position position="77"/>
    </location>
    <ligand>
        <name>Na(+)</name>
        <dbReference type="ChEBI" id="CHEBI:29101"/>
        <note>structural</note>
    </ligand>
</feature>
<dbReference type="InterPro" id="IPR003691">
    <property type="entry name" value="FluC"/>
</dbReference>
<keyword evidence="10" id="KW-0813">Transport</keyword>
<dbReference type="HAMAP" id="MF_00454">
    <property type="entry name" value="FluC"/>
    <property type="match status" value="1"/>
</dbReference>
<gene>
    <name evidence="10 11" type="primary">crcB</name>
    <name evidence="10" type="synonym">fluC</name>
    <name evidence="11" type="ORF">E3N84_07940</name>
</gene>
<dbReference type="GO" id="GO:0140114">
    <property type="term" value="P:cellular detoxification of fluoride"/>
    <property type="evidence" value="ECO:0007669"/>
    <property type="project" value="UniProtKB-UniRule"/>
</dbReference>
<keyword evidence="2 10" id="KW-1003">Cell membrane</keyword>
<keyword evidence="5 10" id="KW-0472">Membrane</keyword>
<protein>
    <recommendedName>
        <fullName evidence="10">Fluoride-specific ion channel FluC</fullName>
    </recommendedName>
</protein>
<keyword evidence="10" id="KW-0406">Ion transport</keyword>